<dbReference type="FunFam" id="3.30.160.60:FF:000065">
    <property type="entry name" value="B-cell CLL/lymphoma 6, member B"/>
    <property type="match status" value="1"/>
</dbReference>
<feature type="compositionally biased region" description="Basic and acidic residues" evidence="13">
    <location>
        <begin position="78"/>
        <end position="89"/>
    </location>
</feature>
<dbReference type="FunFam" id="3.30.160.60:FF:000446">
    <property type="entry name" value="Zinc finger protein"/>
    <property type="match status" value="1"/>
</dbReference>
<evidence type="ECO:0000313" key="16">
    <source>
        <dbReference type="Proteomes" id="UP000261560"/>
    </source>
</evidence>
<dbReference type="Proteomes" id="UP000261560">
    <property type="component" value="Unplaced"/>
</dbReference>
<feature type="domain" description="C2H2-type" evidence="14">
    <location>
        <begin position="609"/>
        <end position="636"/>
    </location>
</feature>
<feature type="compositionally biased region" description="Polar residues" evidence="13">
    <location>
        <begin position="870"/>
        <end position="879"/>
    </location>
</feature>
<reference evidence="15" key="2">
    <citation type="submission" date="2025-09" db="UniProtKB">
        <authorList>
            <consortium name="Ensembl"/>
        </authorList>
    </citation>
    <scope>IDENTIFICATION</scope>
</reference>
<dbReference type="InterPro" id="IPR036236">
    <property type="entry name" value="Znf_C2H2_sf"/>
</dbReference>
<dbReference type="STRING" id="30732.ENSOMEP00000027866"/>
<feature type="domain" description="C2H2-type" evidence="14">
    <location>
        <begin position="355"/>
        <end position="382"/>
    </location>
</feature>
<evidence type="ECO:0000256" key="12">
    <source>
        <dbReference type="PROSITE-ProRule" id="PRU00042"/>
    </source>
</evidence>
<comment type="subcellular location">
    <subcellularLocation>
        <location evidence="1">Nucleus</location>
    </subcellularLocation>
</comment>
<keyword evidence="5 12" id="KW-0863">Zinc-finger</keyword>
<dbReference type="SUPFAM" id="SSF57667">
    <property type="entry name" value="beta-beta-alpha zinc fingers"/>
    <property type="match status" value="8"/>
</dbReference>
<evidence type="ECO:0000256" key="6">
    <source>
        <dbReference type="ARBA" id="ARBA00022833"/>
    </source>
</evidence>
<dbReference type="PANTHER" id="PTHR16515">
    <property type="entry name" value="PR DOMAIN ZINC FINGER PROTEIN"/>
    <property type="match status" value="1"/>
</dbReference>
<feature type="domain" description="C2H2-type" evidence="14">
    <location>
        <begin position="412"/>
        <end position="439"/>
    </location>
</feature>
<dbReference type="PaxDb" id="30732-ENSOMEP00000027866"/>
<evidence type="ECO:0000256" key="13">
    <source>
        <dbReference type="SAM" id="MobiDB-lite"/>
    </source>
</evidence>
<evidence type="ECO:0000259" key="14">
    <source>
        <dbReference type="PROSITE" id="PS50157"/>
    </source>
</evidence>
<feature type="compositionally biased region" description="Low complexity" evidence="13">
    <location>
        <begin position="56"/>
        <end position="76"/>
    </location>
</feature>
<keyword evidence="6" id="KW-0862">Zinc</keyword>
<feature type="compositionally biased region" description="Basic and acidic residues" evidence="13">
    <location>
        <begin position="456"/>
        <end position="473"/>
    </location>
</feature>
<evidence type="ECO:0000256" key="4">
    <source>
        <dbReference type="ARBA" id="ARBA00022737"/>
    </source>
</evidence>
<feature type="compositionally biased region" description="Basic and acidic residues" evidence="13">
    <location>
        <begin position="8"/>
        <end position="17"/>
    </location>
</feature>
<dbReference type="GO" id="GO:0010468">
    <property type="term" value="P:regulation of gene expression"/>
    <property type="evidence" value="ECO:0007669"/>
    <property type="project" value="TreeGrafter"/>
</dbReference>
<feature type="domain" description="C2H2-type" evidence="14">
    <location>
        <begin position="581"/>
        <end position="608"/>
    </location>
</feature>
<keyword evidence="10" id="KW-0539">Nucleus</keyword>
<dbReference type="FunFam" id="3.30.160.60:FF:000690">
    <property type="entry name" value="Zinc finger protein 354C"/>
    <property type="match status" value="1"/>
</dbReference>
<evidence type="ECO:0000256" key="1">
    <source>
        <dbReference type="ARBA" id="ARBA00004123"/>
    </source>
</evidence>
<dbReference type="FunFam" id="3.30.160.60:FF:000100">
    <property type="entry name" value="Zinc finger 45-like"/>
    <property type="match status" value="1"/>
</dbReference>
<evidence type="ECO:0000313" key="15">
    <source>
        <dbReference type="Ensembl" id="ENSOMEP00000027866.1"/>
    </source>
</evidence>
<feature type="region of interest" description="Disordered" evidence="13">
    <location>
        <begin position="743"/>
        <end position="778"/>
    </location>
</feature>
<dbReference type="AlphaFoldDB" id="A0A3B3DDA7"/>
<dbReference type="KEGG" id="oml:112140495"/>
<dbReference type="OrthoDB" id="8117402at2759"/>
<dbReference type="Pfam" id="PF13912">
    <property type="entry name" value="zf-C2H2_6"/>
    <property type="match status" value="1"/>
</dbReference>
<evidence type="ECO:0000256" key="9">
    <source>
        <dbReference type="ARBA" id="ARBA00023163"/>
    </source>
</evidence>
<accession>A0A3B3DDA7</accession>
<keyword evidence="16" id="KW-1185">Reference proteome</keyword>
<dbReference type="GO" id="GO:0005634">
    <property type="term" value="C:nucleus"/>
    <property type="evidence" value="ECO:0007669"/>
    <property type="project" value="UniProtKB-SubCell"/>
</dbReference>
<dbReference type="Ensembl" id="ENSOMET00000000884.1">
    <property type="protein sequence ID" value="ENSOMEP00000027866.1"/>
    <property type="gene ID" value="ENSOMEG00000010575.1"/>
</dbReference>
<dbReference type="FunFam" id="3.30.160.60:FF:001480">
    <property type="entry name" value="Si:cabz01071911.3"/>
    <property type="match status" value="1"/>
</dbReference>
<feature type="region of interest" description="Disordered" evidence="13">
    <location>
        <begin position="438"/>
        <end position="473"/>
    </location>
</feature>
<keyword evidence="9" id="KW-0804">Transcription</keyword>
<feature type="domain" description="C2H2-type" evidence="14">
    <location>
        <begin position="267"/>
        <end position="294"/>
    </location>
</feature>
<keyword evidence="8" id="KW-0238">DNA-binding</keyword>
<protein>
    <recommendedName>
        <fullName evidence="11">Zinc finger protein 865</fullName>
    </recommendedName>
</protein>
<feature type="domain" description="C2H2-type" evidence="14">
    <location>
        <begin position="295"/>
        <end position="322"/>
    </location>
</feature>
<dbReference type="InterPro" id="IPR013087">
    <property type="entry name" value="Znf_C2H2_type"/>
</dbReference>
<proteinExistence type="inferred from homology"/>
<feature type="domain" description="C2H2-type" evidence="14">
    <location>
        <begin position="195"/>
        <end position="222"/>
    </location>
</feature>
<name>A0A3B3DDA7_ORYME</name>
<evidence type="ECO:0000256" key="11">
    <source>
        <dbReference type="ARBA" id="ARBA00068876"/>
    </source>
</evidence>
<feature type="domain" description="C2H2-type" evidence="14">
    <location>
        <begin position="327"/>
        <end position="354"/>
    </location>
</feature>
<evidence type="ECO:0000256" key="10">
    <source>
        <dbReference type="ARBA" id="ARBA00023242"/>
    </source>
</evidence>
<feature type="domain" description="C2H2-type" evidence="14">
    <location>
        <begin position="384"/>
        <end position="411"/>
    </location>
</feature>
<keyword evidence="7" id="KW-0805">Transcription regulation</keyword>
<reference evidence="15" key="1">
    <citation type="submission" date="2025-08" db="UniProtKB">
        <authorList>
            <consortium name="Ensembl"/>
        </authorList>
    </citation>
    <scope>IDENTIFICATION</scope>
</reference>
<dbReference type="SMART" id="SM00355">
    <property type="entry name" value="ZnF_C2H2"/>
    <property type="match status" value="17"/>
</dbReference>
<dbReference type="GO" id="GO:0003677">
    <property type="term" value="F:DNA binding"/>
    <property type="evidence" value="ECO:0007669"/>
    <property type="project" value="UniProtKB-KW"/>
</dbReference>
<dbReference type="FunFam" id="3.30.160.60:FF:000145">
    <property type="entry name" value="Zinc finger protein 574"/>
    <property type="match status" value="1"/>
</dbReference>
<keyword evidence="3" id="KW-0479">Metal-binding</keyword>
<dbReference type="GeneID" id="112140495"/>
<feature type="compositionally biased region" description="Acidic residues" evidence="13">
    <location>
        <begin position="18"/>
        <end position="28"/>
    </location>
</feature>
<dbReference type="PANTHER" id="PTHR16515:SF57">
    <property type="entry name" value="ZINC FINGER PROTEIN 154-LIKE"/>
    <property type="match status" value="1"/>
</dbReference>
<dbReference type="FunFam" id="3.30.160.60:FF:001498">
    <property type="entry name" value="Zinc finger protein 404"/>
    <property type="match status" value="1"/>
</dbReference>
<dbReference type="GeneTree" id="ENSGT01030000234576"/>
<evidence type="ECO:0000256" key="2">
    <source>
        <dbReference type="ARBA" id="ARBA00006991"/>
    </source>
</evidence>
<dbReference type="Pfam" id="PF00096">
    <property type="entry name" value="zf-C2H2"/>
    <property type="match status" value="7"/>
</dbReference>
<sequence>MAAADPAKSPERLKTPTEEVETSVEEAEAAGSGCSSAPPDETQAAGRPAEDGGTDVGSAGVVASVAEVSVESGAGADKTPERTAAEKMAEAPSGAERAFDWSEAEEESEERGKAVTEECGQSDATESAEEVEQGEHAGNTTTDGEKPVTEENLHCDAAKDSPAKGVDVRENREAAAVADGVEDVELSPKQKKFSIECKDCGKKFDCRETFQLHRHFHMHEDELTPLTCKECGLTFQHRSSLIKHRSQHKEKEEQQHLLTSKKEYGRFQCAECQRIFFSTDKLRDHNCSNTVEKPYHCPLCRQDFQFKASVTKHMSKHMMTRSNNNIFKCQECNQIFPNVMALRFHQKSHPALKPYECPECGMVFKHYSVMEDHRRKHADSGRSHVCTICGKAFKYGSLLHQHQYLHTGQKPFCCPECGKKFAFAQNMKAHCRQHRLRQNNSFGEPPGKQTPVTVRDPVKGAGKENSHQSEEPKRAFNCPLCPQTFSVPATLRAHMLIHEAEYDKLDRSTRPPTENNKVWEKGHTCPHCPSIFREQSSLKFHCLSVHKSVVQPPEALPPSPQKQLSSDGVQEKWKSDGAKSHKCPECGKTFRHRSVLELHMRIHSKDKPYQCKVCGKGFRFSSYLQQHLIIHTGKKPYKCPDCGKDFAFLQNMRTHQRLHQEKPFRCTHCRKGYSDETQLQHHMLSHNGDKPHKCELCDKSFGLAYLLRDHMNTHTGERPHRCDECHKTFSWFSSLLVHQKIHSRKKQSFGQTRGRGRRPGRPAWGWSKPTGASETGAAAQQQVLYPVSALRDAELHRGAPQPPSSMLPSRLDLQNQYPKEPWLPEPQPVQWKVDSGEVTPVSAPQQFDPPALSGLQQQRSPGWAEMLTPTGPSSAQSADSHAKEGVSHLANMPTKPSPGMLGELRQHKPAPWSATSAVPPPSTSVQQDFMIPSSSYTDGAALWSIRPAPTANSQISPNKHGQDPQLLRWVGGPVASVKEPTTPTMKDDRVWDLGGPQVLSAVSQADKPWTSGLVGVSTSAQIDQSSALPISTAPHGVGSTLWEIQSPPGVPKTLNSTEKLLNNQDFQLQQKQVSTGWANVQPAAQKAPISIPYEPLRFGQPMGGTVWGFQTNPVGPQTLLSGQLKAGGGQELAQQQPMVTGTQIIINQPSPFFSPPLAPLPPLALPGPHPLHSVALPRPPHPNLFFTPQAVMSERPHMPLPQLAAQTEPHKLGARLPFGPERLLQCMICGCSLPRELDLQMHYLQHAQGEI</sequence>
<feature type="domain" description="C2H2-type" evidence="14">
    <location>
        <begin position="720"/>
        <end position="747"/>
    </location>
</feature>
<dbReference type="FunFam" id="3.30.160.60:FF:000671">
    <property type="entry name" value="Zinc finger protein 26"/>
    <property type="match status" value="1"/>
</dbReference>
<evidence type="ECO:0000256" key="8">
    <source>
        <dbReference type="ARBA" id="ARBA00023125"/>
    </source>
</evidence>
<dbReference type="PROSITE" id="PS50157">
    <property type="entry name" value="ZINC_FINGER_C2H2_2"/>
    <property type="match status" value="15"/>
</dbReference>
<evidence type="ECO:0000256" key="3">
    <source>
        <dbReference type="ARBA" id="ARBA00022723"/>
    </source>
</evidence>
<feature type="region of interest" description="Disordered" evidence="13">
    <location>
        <begin position="837"/>
        <end position="902"/>
    </location>
</feature>
<evidence type="ECO:0000256" key="7">
    <source>
        <dbReference type="ARBA" id="ARBA00023015"/>
    </source>
</evidence>
<dbReference type="Gene3D" id="3.30.160.60">
    <property type="entry name" value="Classic Zinc Finger"/>
    <property type="match status" value="12"/>
</dbReference>
<feature type="domain" description="C2H2-type" evidence="14">
    <location>
        <begin position="226"/>
        <end position="253"/>
    </location>
</feature>
<feature type="domain" description="C2H2-type" evidence="14">
    <location>
        <begin position="476"/>
        <end position="503"/>
    </location>
</feature>
<dbReference type="GO" id="GO:0008270">
    <property type="term" value="F:zinc ion binding"/>
    <property type="evidence" value="ECO:0007669"/>
    <property type="project" value="UniProtKB-KW"/>
</dbReference>
<feature type="domain" description="C2H2-type" evidence="14">
    <location>
        <begin position="664"/>
        <end position="691"/>
    </location>
</feature>
<feature type="domain" description="C2H2-type" evidence="14">
    <location>
        <begin position="692"/>
        <end position="719"/>
    </location>
</feature>
<evidence type="ECO:0000256" key="5">
    <source>
        <dbReference type="ARBA" id="ARBA00022771"/>
    </source>
</evidence>
<feature type="region of interest" description="Disordered" evidence="13">
    <location>
        <begin position="1"/>
        <end position="148"/>
    </location>
</feature>
<dbReference type="InterPro" id="IPR050331">
    <property type="entry name" value="Zinc_finger"/>
</dbReference>
<comment type="similarity">
    <text evidence="2">Belongs to the krueppel C2H2-type zinc-finger protein family.</text>
</comment>
<organism evidence="15 16">
    <name type="scientific">Oryzias melastigma</name>
    <name type="common">Marine medaka</name>
    <dbReference type="NCBI Taxonomy" id="30732"/>
    <lineage>
        <taxon>Eukaryota</taxon>
        <taxon>Metazoa</taxon>
        <taxon>Chordata</taxon>
        <taxon>Craniata</taxon>
        <taxon>Vertebrata</taxon>
        <taxon>Euteleostomi</taxon>
        <taxon>Actinopterygii</taxon>
        <taxon>Neopterygii</taxon>
        <taxon>Teleostei</taxon>
        <taxon>Neoteleostei</taxon>
        <taxon>Acanthomorphata</taxon>
        <taxon>Ovalentaria</taxon>
        <taxon>Atherinomorphae</taxon>
        <taxon>Beloniformes</taxon>
        <taxon>Adrianichthyidae</taxon>
        <taxon>Oryziinae</taxon>
        <taxon>Oryzias</taxon>
    </lineage>
</organism>
<feature type="domain" description="C2H2-type" evidence="14">
    <location>
        <begin position="637"/>
        <end position="664"/>
    </location>
</feature>
<dbReference type="RefSeq" id="XP_024119239.1">
    <property type="nucleotide sequence ID" value="XM_024263471.2"/>
</dbReference>
<keyword evidence="4" id="KW-0677">Repeat</keyword>
<dbReference type="PROSITE" id="PS00028">
    <property type="entry name" value="ZINC_FINGER_C2H2_1"/>
    <property type="match status" value="16"/>
</dbReference>